<dbReference type="Proteomes" id="UP001269968">
    <property type="component" value="Unassembled WGS sequence"/>
</dbReference>
<organism evidence="2 3">
    <name type="scientific">Pectobacterium brasiliense</name>
    <dbReference type="NCBI Taxonomy" id="180957"/>
    <lineage>
        <taxon>Bacteria</taxon>
        <taxon>Pseudomonadati</taxon>
        <taxon>Pseudomonadota</taxon>
        <taxon>Gammaproteobacteria</taxon>
        <taxon>Enterobacterales</taxon>
        <taxon>Pectobacteriaceae</taxon>
        <taxon>Pectobacterium</taxon>
    </lineage>
</organism>
<dbReference type="InterPro" id="IPR054252">
    <property type="entry name" value="Pam3_gp18"/>
</dbReference>
<comment type="caution">
    <text evidence="2">The sequence shown here is derived from an EMBL/GenBank/DDBJ whole genome shotgun (WGS) entry which is preliminary data.</text>
</comment>
<evidence type="ECO:0000313" key="3">
    <source>
        <dbReference type="Proteomes" id="UP001269968"/>
    </source>
</evidence>
<dbReference type="RefSeq" id="WP_320715202.1">
    <property type="nucleotide sequence ID" value="NZ_JAXHOZ010000091.1"/>
</dbReference>
<name>A0AAW9HIU6_9GAMM</name>
<dbReference type="AlphaFoldDB" id="A0AAW9HIU6"/>
<dbReference type="Pfam" id="PF22479">
    <property type="entry name" value="Pam3_gp18"/>
    <property type="match status" value="1"/>
</dbReference>
<reference evidence="2" key="1">
    <citation type="submission" date="2023-11" db="EMBL/GenBank/DDBJ databases">
        <title>Comparative genomics revealed phylogeny of phytopathogenic Pectobacterium aroidearum based on whole-genome sequencing and function of putative horizontal acquire islands in P. aroidearum PccS1.</title>
        <authorList>
            <person name="Fan J."/>
            <person name="Yang L."/>
        </authorList>
    </citation>
    <scope>NUCLEOTIDE SEQUENCE</scope>
    <source>
        <strain evidence="2">NJAU140</strain>
    </source>
</reference>
<proteinExistence type="predicted"/>
<evidence type="ECO:0000259" key="1">
    <source>
        <dbReference type="Pfam" id="PF22479"/>
    </source>
</evidence>
<dbReference type="EMBL" id="JAXHOZ010000091">
    <property type="protein sequence ID" value="MDY4380339.1"/>
    <property type="molecule type" value="Genomic_DNA"/>
</dbReference>
<feature type="domain" description="Cyanophage baseplate Pam3 plug gp18" evidence="1">
    <location>
        <begin position="4"/>
        <end position="95"/>
    </location>
</feature>
<sequence>MTAIIPLEQQPNQSLTIRLDNARYEITLKTLTAELMAISIARDDVLLVQNQRAMPGLLLLPNHLASRYGNFMFVTTNDEYPYYTAFGVGHELHYIPASEL</sequence>
<gene>
    <name evidence="2" type="ORF">SOV92_21465</name>
</gene>
<protein>
    <recommendedName>
        <fullName evidence="1">Cyanophage baseplate Pam3 plug gp18 domain-containing protein</fullName>
    </recommendedName>
</protein>
<evidence type="ECO:0000313" key="2">
    <source>
        <dbReference type="EMBL" id="MDY4380339.1"/>
    </source>
</evidence>
<accession>A0AAW9HIU6</accession>